<reference evidence="1" key="1">
    <citation type="submission" date="2023-07" db="EMBL/GenBank/DDBJ databases">
        <title>Black Yeasts Isolated from many extreme environments.</title>
        <authorList>
            <person name="Coleine C."/>
            <person name="Stajich J.E."/>
            <person name="Selbmann L."/>
        </authorList>
    </citation>
    <scope>NUCLEOTIDE SEQUENCE</scope>
    <source>
        <strain evidence="1">CCFEE 5714</strain>
    </source>
</reference>
<evidence type="ECO:0000313" key="2">
    <source>
        <dbReference type="Proteomes" id="UP001281147"/>
    </source>
</evidence>
<organism evidence="1 2">
    <name type="scientific">Vermiconidia calcicola</name>
    <dbReference type="NCBI Taxonomy" id="1690605"/>
    <lineage>
        <taxon>Eukaryota</taxon>
        <taxon>Fungi</taxon>
        <taxon>Dikarya</taxon>
        <taxon>Ascomycota</taxon>
        <taxon>Pezizomycotina</taxon>
        <taxon>Dothideomycetes</taxon>
        <taxon>Dothideomycetidae</taxon>
        <taxon>Mycosphaerellales</taxon>
        <taxon>Extremaceae</taxon>
        <taxon>Vermiconidia</taxon>
    </lineage>
</organism>
<name>A0ACC3MDW1_9PEZI</name>
<dbReference type="EMBL" id="JAUTXU010000304">
    <property type="protein sequence ID" value="KAK3686745.1"/>
    <property type="molecule type" value="Genomic_DNA"/>
</dbReference>
<accession>A0ACC3MDW1</accession>
<gene>
    <name evidence="1" type="ORF">LTR37_019495</name>
</gene>
<proteinExistence type="predicted"/>
<dbReference type="Proteomes" id="UP001281147">
    <property type="component" value="Unassembled WGS sequence"/>
</dbReference>
<comment type="caution">
    <text evidence="1">The sequence shown here is derived from an EMBL/GenBank/DDBJ whole genome shotgun (WGS) entry which is preliminary data.</text>
</comment>
<sequence length="257" mass="26045">MHQAAFAYLMLLSTVSASLAKRQRDPNQYVSSICMPVNGTGDADYSAPCNVVQALQYQCIYGVPLDESTNSRARPQANSTQRLCACQSQMFDMLHGCLACYEEHGMPGGLGVSDDVISTASSEYCAASATPSLGLAEYLFQFASDPEVSSLASSVRAAASTSFTDPIGNQTAVSLYYTPQVTGSAALDVPDLTRGATATTTNVVDGQVVATASETSGGSTGSAAGSASPSAAGEGGAGRLKVAVGGVIGLAGIVAVL</sequence>
<evidence type="ECO:0000313" key="1">
    <source>
        <dbReference type="EMBL" id="KAK3686745.1"/>
    </source>
</evidence>
<keyword evidence="2" id="KW-1185">Reference proteome</keyword>
<protein>
    <submittedName>
        <fullName evidence="1">Uncharacterized protein</fullName>
    </submittedName>
</protein>